<dbReference type="Proteomes" id="UP001058074">
    <property type="component" value="Unassembled WGS sequence"/>
</dbReference>
<evidence type="ECO:0000313" key="1">
    <source>
        <dbReference type="EMBL" id="GKX68524.1"/>
    </source>
</evidence>
<evidence type="ECO:0000313" key="2">
    <source>
        <dbReference type="Proteomes" id="UP001058074"/>
    </source>
</evidence>
<reference evidence="1" key="1">
    <citation type="journal article" date="2025" name="Int. J. Syst. Evol. Microbiol.">
        <title>Inconstantimicrobium mannanitabidum sp. nov., a novel member of the family Clostridiaceae isolated from anoxic soil under the treatment of reductive soil disinfestation.</title>
        <authorList>
            <person name="Ueki A."/>
            <person name="Tonouchi A."/>
            <person name="Honma S."/>
            <person name="Kaku N."/>
            <person name="Ueki K."/>
        </authorList>
    </citation>
    <scope>NUCLEOTIDE SEQUENCE</scope>
    <source>
        <strain evidence="1">TW13</strain>
    </source>
</reference>
<gene>
    <name evidence="1" type="ORF">rsdtw13_37820</name>
</gene>
<organism evidence="1 2">
    <name type="scientific">Inconstantimicrobium mannanitabidum</name>
    <dbReference type="NCBI Taxonomy" id="1604901"/>
    <lineage>
        <taxon>Bacteria</taxon>
        <taxon>Bacillati</taxon>
        <taxon>Bacillota</taxon>
        <taxon>Clostridia</taxon>
        <taxon>Eubacteriales</taxon>
        <taxon>Clostridiaceae</taxon>
        <taxon>Inconstantimicrobium</taxon>
    </lineage>
</organism>
<comment type="caution">
    <text evidence="1">The sequence shown here is derived from an EMBL/GenBank/DDBJ whole genome shotgun (WGS) entry which is preliminary data.</text>
</comment>
<accession>A0ACB5RHI5</accession>
<dbReference type="EMBL" id="BROD01000001">
    <property type="protein sequence ID" value="GKX68524.1"/>
    <property type="molecule type" value="Genomic_DNA"/>
</dbReference>
<keyword evidence="2" id="KW-1185">Reference proteome</keyword>
<sequence>MENISNKKQSLLKSVFNRDFVISAIIPIIIFATMDHIGMTLNGIILSGLWSIGVVIINFIKNHEFNALATISAVFYGVGLIGTVISKNPNFYLISPIIKDILYALIFFGSLLFKRSLIQVIVEQSFYKTTSKELKSQAKYIHIWRMLSIAWGILNLSQAGLRILLLHSISMSQYYAISTMYDNISTPLMIAFSIMVPQWYFKKQKLAA</sequence>
<protein>
    <submittedName>
        <fullName evidence="1">Uncharacterized protein</fullName>
    </submittedName>
</protein>
<name>A0ACB5RHI5_9CLOT</name>
<proteinExistence type="predicted"/>